<evidence type="ECO:0000259" key="7">
    <source>
        <dbReference type="SMART" id="SM00644"/>
    </source>
</evidence>
<dbReference type="GO" id="GO:0008745">
    <property type="term" value="F:N-acetylmuramoyl-L-alanine amidase activity"/>
    <property type="evidence" value="ECO:0007669"/>
    <property type="project" value="UniProtKB-EC"/>
</dbReference>
<dbReference type="PANTHER" id="PTHR30417:SF1">
    <property type="entry name" value="N-ACETYLMURAMOYL-L-ALANINE AMIDASE AMID"/>
    <property type="match status" value="1"/>
</dbReference>
<reference evidence="8 9" key="1">
    <citation type="journal article" date="2016" name="Int. J. Syst. Evol. Microbiol.">
        <title>Oceanobacillus halophilus sp. nov., a novel moderately halophilic bacterium from a hypersaline lake.</title>
        <authorList>
            <person name="Amoozegar M.A."/>
            <person name="Bagheri M."/>
            <person name="Makhdoumi A."/>
            <person name="Nikou M.M."/>
            <person name="Fazeli S.A.S."/>
            <person name="Schumann P."/>
            <person name="Sproer C."/>
            <person name="Sanchez-Porro C."/>
            <person name="Ventosa A."/>
        </authorList>
    </citation>
    <scope>NUCLEOTIDE SEQUENCE [LARGE SCALE GENOMIC DNA]</scope>
    <source>
        <strain evidence="8 9">DSM 23996</strain>
    </source>
</reference>
<dbReference type="Pfam" id="PF01510">
    <property type="entry name" value="Amidase_2"/>
    <property type="match status" value="1"/>
</dbReference>
<dbReference type="GO" id="GO:0009254">
    <property type="term" value="P:peptidoglycan turnover"/>
    <property type="evidence" value="ECO:0007669"/>
    <property type="project" value="TreeGrafter"/>
</dbReference>
<dbReference type="GO" id="GO:0009253">
    <property type="term" value="P:peptidoglycan catabolic process"/>
    <property type="evidence" value="ECO:0007669"/>
    <property type="project" value="InterPro"/>
</dbReference>
<dbReference type="OrthoDB" id="66275at2"/>
<feature type="domain" description="N-acetylmuramoyl-L-alanine amidase" evidence="7">
    <location>
        <begin position="46"/>
        <end position="212"/>
    </location>
</feature>
<proteinExistence type="predicted"/>
<evidence type="ECO:0000256" key="6">
    <source>
        <dbReference type="ARBA" id="ARBA00032390"/>
    </source>
</evidence>
<keyword evidence="4" id="KW-0961">Cell wall biogenesis/degradation</keyword>
<dbReference type="PANTHER" id="PTHR30417">
    <property type="entry name" value="N-ACETYLMURAMOYL-L-ALANINE AMIDASE AMID"/>
    <property type="match status" value="1"/>
</dbReference>
<accession>A0A495A5I5</accession>
<evidence type="ECO:0000256" key="2">
    <source>
        <dbReference type="ARBA" id="ARBA00011901"/>
    </source>
</evidence>
<dbReference type="CDD" id="cd06583">
    <property type="entry name" value="PGRP"/>
    <property type="match status" value="1"/>
</dbReference>
<evidence type="ECO:0000256" key="1">
    <source>
        <dbReference type="ARBA" id="ARBA00001561"/>
    </source>
</evidence>
<sequence length="231" mass="26348">MVLFLIVAFLAFSTEKLVSSQASNQDKGQVVDKPVVPKIETKEASLPNENSKPRTEPITHLVLHFSSNVIVNPEDPFRMEDIRQTFMDYGVSAHYLIGRDGAIYSLVPEERVAYHAGKGELSDFPQYKNRLNDYSIGIEIMAIGTKEEMSIMMDESKYEEIDSDHIGYTDAQYDALVKLIDNVIERHPSIKKDRKHIIGHDEYAPGRKTDPGELFDWSRIGYEEKVEDSTY</sequence>
<evidence type="ECO:0000256" key="4">
    <source>
        <dbReference type="ARBA" id="ARBA00023316"/>
    </source>
</evidence>
<keyword evidence="9" id="KW-1185">Reference proteome</keyword>
<evidence type="ECO:0000313" key="8">
    <source>
        <dbReference type="EMBL" id="RKQ34763.1"/>
    </source>
</evidence>
<organism evidence="8 9">
    <name type="scientific">Oceanobacillus halophilus</name>
    <dbReference type="NCBI Taxonomy" id="930130"/>
    <lineage>
        <taxon>Bacteria</taxon>
        <taxon>Bacillati</taxon>
        <taxon>Bacillota</taxon>
        <taxon>Bacilli</taxon>
        <taxon>Bacillales</taxon>
        <taxon>Bacillaceae</taxon>
        <taxon>Oceanobacillus</taxon>
    </lineage>
</organism>
<keyword evidence="3" id="KW-0378">Hydrolase</keyword>
<evidence type="ECO:0000256" key="3">
    <source>
        <dbReference type="ARBA" id="ARBA00022801"/>
    </source>
</evidence>
<comment type="catalytic activity">
    <reaction evidence="1">
        <text>Hydrolyzes the link between N-acetylmuramoyl residues and L-amino acid residues in certain cell-wall glycopeptides.</text>
        <dbReference type="EC" id="3.5.1.28"/>
    </reaction>
</comment>
<dbReference type="InterPro" id="IPR036505">
    <property type="entry name" value="Amidase/PGRP_sf"/>
</dbReference>
<gene>
    <name evidence="8" type="ORF">D8M06_07020</name>
</gene>
<protein>
    <recommendedName>
        <fullName evidence="2">N-acetylmuramoyl-L-alanine amidase</fullName>
        <ecNumber evidence="2">3.5.1.28</ecNumber>
    </recommendedName>
    <alternativeName>
        <fullName evidence="6">Autolysin</fullName>
    </alternativeName>
    <alternativeName>
        <fullName evidence="5">Cell wall hydrolase</fullName>
    </alternativeName>
</protein>
<dbReference type="InterPro" id="IPR002502">
    <property type="entry name" value="Amidase_domain"/>
</dbReference>
<comment type="caution">
    <text evidence="8">The sequence shown here is derived from an EMBL/GenBank/DDBJ whole genome shotgun (WGS) entry which is preliminary data.</text>
</comment>
<dbReference type="Gene3D" id="3.40.80.10">
    <property type="entry name" value="Peptidoglycan recognition protein-like"/>
    <property type="match status" value="1"/>
</dbReference>
<dbReference type="GO" id="GO:0071555">
    <property type="term" value="P:cell wall organization"/>
    <property type="evidence" value="ECO:0007669"/>
    <property type="project" value="UniProtKB-KW"/>
</dbReference>
<dbReference type="InterPro" id="IPR051206">
    <property type="entry name" value="NAMLAA_amidase_2"/>
</dbReference>
<dbReference type="Proteomes" id="UP000269301">
    <property type="component" value="Unassembled WGS sequence"/>
</dbReference>
<dbReference type="EC" id="3.5.1.28" evidence="2"/>
<name>A0A495A5I5_9BACI</name>
<evidence type="ECO:0000313" key="9">
    <source>
        <dbReference type="Proteomes" id="UP000269301"/>
    </source>
</evidence>
<dbReference type="AlphaFoldDB" id="A0A495A5I5"/>
<dbReference type="SMART" id="SM00644">
    <property type="entry name" value="Ami_2"/>
    <property type="match status" value="1"/>
</dbReference>
<dbReference type="SUPFAM" id="SSF55846">
    <property type="entry name" value="N-acetylmuramoyl-L-alanine amidase-like"/>
    <property type="match status" value="1"/>
</dbReference>
<dbReference type="EMBL" id="RBZP01000003">
    <property type="protein sequence ID" value="RKQ34763.1"/>
    <property type="molecule type" value="Genomic_DNA"/>
</dbReference>
<evidence type="ECO:0000256" key="5">
    <source>
        <dbReference type="ARBA" id="ARBA00030881"/>
    </source>
</evidence>